<dbReference type="InParanoid" id="A0A3R7FRM1"/>
<reference evidence="1 2" key="1">
    <citation type="journal article" date="2018" name="Biotechnol. Adv.">
        <title>Improved genomic resources and new bioinformatic workflow for the carcinogenic parasite Clonorchis sinensis: Biotechnological implications.</title>
        <authorList>
            <person name="Wang D."/>
            <person name="Korhonen P.K."/>
            <person name="Gasser R.B."/>
            <person name="Young N.D."/>
        </authorList>
    </citation>
    <scope>NUCLEOTIDE SEQUENCE [LARGE SCALE GENOMIC DNA]</scope>
    <source>
        <strain evidence="1">Cs-k2</strain>
    </source>
</reference>
<organism evidence="1 2">
    <name type="scientific">Clonorchis sinensis</name>
    <name type="common">Chinese liver fluke</name>
    <dbReference type="NCBI Taxonomy" id="79923"/>
    <lineage>
        <taxon>Eukaryota</taxon>
        <taxon>Metazoa</taxon>
        <taxon>Spiralia</taxon>
        <taxon>Lophotrochozoa</taxon>
        <taxon>Platyhelminthes</taxon>
        <taxon>Trematoda</taxon>
        <taxon>Digenea</taxon>
        <taxon>Opisthorchiida</taxon>
        <taxon>Opisthorchiata</taxon>
        <taxon>Opisthorchiidae</taxon>
        <taxon>Clonorchis</taxon>
    </lineage>
</organism>
<gene>
    <name evidence="1" type="ORF">CSKR_109558</name>
</gene>
<proteinExistence type="predicted"/>
<dbReference type="OrthoDB" id="10479649at2759"/>
<accession>A0A3R7FRM1</accession>
<evidence type="ECO:0000313" key="2">
    <source>
        <dbReference type="Proteomes" id="UP000286415"/>
    </source>
</evidence>
<keyword evidence="2" id="KW-1185">Reference proteome</keyword>
<dbReference type="AlphaFoldDB" id="A0A3R7FRM1"/>
<dbReference type="Proteomes" id="UP000286415">
    <property type="component" value="Unassembled WGS sequence"/>
</dbReference>
<evidence type="ECO:0000313" key="1">
    <source>
        <dbReference type="EMBL" id="KAG5453606.1"/>
    </source>
</evidence>
<feature type="non-terminal residue" evidence="1">
    <location>
        <position position="1"/>
    </location>
</feature>
<name>A0A3R7FRM1_CLOSI</name>
<reference evidence="1 2" key="2">
    <citation type="journal article" date="2021" name="Genomics">
        <title>High-quality reference genome for Clonorchis sinensis.</title>
        <authorList>
            <person name="Young N.D."/>
            <person name="Stroehlein A.J."/>
            <person name="Kinkar L."/>
            <person name="Wang T."/>
            <person name="Sohn W.M."/>
            <person name="Chang B.C.H."/>
            <person name="Kaur P."/>
            <person name="Weisz D."/>
            <person name="Dudchenko O."/>
            <person name="Aiden E.L."/>
            <person name="Korhonen P.K."/>
            <person name="Gasser R.B."/>
        </authorList>
    </citation>
    <scope>NUCLEOTIDE SEQUENCE [LARGE SCALE GENOMIC DNA]</scope>
    <source>
        <strain evidence="1">Cs-k2</strain>
    </source>
</reference>
<dbReference type="EMBL" id="NIRI02000010">
    <property type="protein sequence ID" value="KAG5453606.1"/>
    <property type="molecule type" value="Genomic_DNA"/>
</dbReference>
<protein>
    <submittedName>
        <fullName evidence="1">Uncharacterized protein</fullName>
    </submittedName>
</protein>
<sequence length="118" mass="12988">QLNVLHQTASCSSCYDIRDIAIHVYTQCTTHKVVENSSTAHDRFRPSWGSSLIGGDANLLTGRSVVRTQPRCLDFSCLDSGNLTISQSSCFLPVPTHLYTKTVLQMNDTACQYVATCD</sequence>
<comment type="caution">
    <text evidence="1">The sequence shown here is derived from an EMBL/GenBank/DDBJ whole genome shotgun (WGS) entry which is preliminary data.</text>
</comment>